<gene>
    <name evidence="2" type="ORF">Scep_010491</name>
</gene>
<name>A0AAP0JW59_9MAGN</name>
<protein>
    <submittedName>
        <fullName evidence="2">Uncharacterized protein</fullName>
    </submittedName>
</protein>
<organism evidence="2 3">
    <name type="scientific">Stephania cephalantha</name>
    <dbReference type="NCBI Taxonomy" id="152367"/>
    <lineage>
        <taxon>Eukaryota</taxon>
        <taxon>Viridiplantae</taxon>
        <taxon>Streptophyta</taxon>
        <taxon>Embryophyta</taxon>
        <taxon>Tracheophyta</taxon>
        <taxon>Spermatophyta</taxon>
        <taxon>Magnoliopsida</taxon>
        <taxon>Ranunculales</taxon>
        <taxon>Menispermaceae</taxon>
        <taxon>Menispermoideae</taxon>
        <taxon>Cissampelideae</taxon>
        <taxon>Stephania</taxon>
    </lineage>
</organism>
<sequence>MKEDGESREGKEETHSGDGQRRLPRENTSMFMPCYNIHQYIEVEWNRMCQFSRPALHPFIISLV</sequence>
<dbReference type="AlphaFoldDB" id="A0AAP0JW59"/>
<reference evidence="2 3" key="1">
    <citation type="submission" date="2024-01" db="EMBL/GenBank/DDBJ databases">
        <title>Genome assemblies of Stephania.</title>
        <authorList>
            <person name="Yang L."/>
        </authorList>
    </citation>
    <scope>NUCLEOTIDE SEQUENCE [LARGE SCALE GENOMIC DNA]</scope>
    <source>
        <strain evidence="2">JXDWG</strain>
        <tissue evidence="2">Leaf</tissue>
    </source>
</reference>
<evidence type="ECO:0000313" key="3">
    <source>
        <dbReference type="Proteomes" id="UP001419268"/>
    </source>
</evidence>
<evidence type="ECO:0000313" key="2">
    <source>
        <dbReference type="EMBL" id="KAK9140810.1"/>
    </source>
</evidence>
<dbReference type="Proteomes" id="UP001419268">
    <property type="component" value="Unassembled WGS sequence"/>
</dbReference>
<dbReference type="EMBL" id="JBBNAG010000004">
    <property type="protein sequence ID" value="KAK9140810.1"/>
    <property type="molecule type" value="Genomic_DNA"/>
</dbReference>
<proteinExistence type="predicted"/>
<keyword evidence="3" id="KW-1185">Reference proteome</keyword>
<evidence type="ECO:0000256" key="1">
    <source>
        <dbReference type="SAM" id="MobiDB-lite"/>
    </source>
</evidence>
<feature type="region of interest" description="Disordered" evidence="1">
    <location>
        <begin position="1"/>
        <end position="25"/>
    </location>
</feature>
<comment type="caution">
    <text evidence="2">The sequence shown here is derived from an EMBL/GenBank/DDBJ whole genome shotgun (WGS) entry which is preliminary data.</text>
</comment>
<accession>A0AAP0JW59</accession>